<accession>A0A101RKK8</accession>
<sequence>MVLSGCAVRLRLSDLLVRRTGCRTAQALPRPLAATVCALVCRSVAVGQQDLAVVVGRGLVAARMRGFHLRAGWSVVGPTTDPTMDFVSAS</sequence>
<reference evidence="1 2" key="1">
    <citation type="submission" date="2015-10" db="EMBL/GenBank/DDBJ databases">
        <title>Draft genome sequence of Streptomyces canus DSM 40017, type strain for the species Streptomyces canus.</title>
        <authorList>
            <person name="Ruckert C."/>
            <person name="Winkler A."/>
            <person name="Kalinowski J."/>
            <person name="Kampfer P."/>
            <person name="Glaeser S."/>
        </authorList>
    </citation>
    <scope>NUCLEOTIDE SEQUENCE [LARGE SCALE GENOMIC DNA]</scope>
    <source>
        <strain evidence="1 2">DSM 40017</strain>
    </source>
</reference>
<dbReference type="AlphaFoldDB" id="A0A101RKK8"/>
<gene>
    <name evidence="1" type="ORF">AQJ46_48005</name>
</gene>
<protein>
    <submittedName>
        <fullName evidence="1">Uncharacterized protein</fullName>
    </submittedName>
</protein>
<dbReference type="Proteomes" id="UP000053669">
    <property type="component" value="Unassembled WGS sequence"/>
</dbReference>
<dbReference type="EMBL" id="LMWU01000075">
    <property type="protein sequence ID" value="KUN57239.1"/>
    <property type="molecule type" value="Genomic_DNA"/>
</dbReference>
<comment type="caution">
    <text evidence="1">The sequence shown here is derived from an EMBL/GenBank/DDBJ whole genome shotgun (WGS) entry which is preliminary data.</text>
</comment>
<name>A0A101RKK8_9ACTN</name>
<dbReference type="STRING" id="58343.AQJ46_48005"/>
<organism evidence="1 2">
    <name type="scientific">Streptomyces canus</name>
    <dbReference type="NCBI Taxonomy" id="58343"/>
    <lineage>
        <taxon>Bacteria</taxon>
        <taxon>Bacillati</taxon>
        <taxon>Actinomycetota</taxon>
        <taxon>Actinomycetes</taxon>
        <taxon>Kitasatosporales</taxon>
        <taxon>Streptomycetaceae</taxon>
        <taxon>Streptomyces</taxon>
        <taxon>Streptomyces aurantiacus group</taxon>
    </lineage>
</organism>
<proteinExistence type="predicted"/>
<evidence type="ECO:0000313" key="1">
    <source>
        <dbReference type="EMBL" id="KUN57239.1"/>
    </source>
</evidence>
<evidence type="ECO:0000313" key="2">
    <source>
        <dbReference type="Proteomes" id="UP000053669"/>
    </source>
</evidence>